<keyword evidence="6" id="KW-1185">Reference proteome</keyword>
<evidence type="ECO:0000313" key="5">
    <source>
        <dbReference type="EMBL" id="AMD23005.1"/>
    </source>
</evidence>
<name>A0A0X8HWZ6_9SACH</name>
<dbReference type="CDD" id="cd19929">
    <property type="entry name" value="psREC_Atg32"/>
    <property type="match status" value="1"/>
</dbReference>
<evidence type="ECO:0000256" key="2">
    <source>
        <dbReference type="ARBA" id="ARBA00023251"/>
    </source>
</evidence>
<gene>
    <name evidence="5" type="ORF">AW171_hschr85077</name>
</gene>
<dbReference type="EMBL" id="CP014248">
    <property type="protein sequence ID" value="AMD23005.1"/>
    <property type="molecule type" value="Genomic_DNA"/>
</dbReference>
<evidence type="ECO:0000313" key="6">
    <source>
        <dbReference type="Proteomes" id="UP000243052"/>
    </source>
</evidence>
<dbReference type="GeneID" id="28726383"/>
<feature type="region of interest" description="Disordered" evidence="3">
    <location>
        <begin position="101"/>
        <end position="125"/>
    </location>
</feature>
<dbReference type="OrthoDB" id="4066282at2759"/>
<dbReference type="GO" id="GO:0008800">
    <property type="term" value="F:beta-lactamase activity"/>
    <property type="evidence" value="ECO:0007669"/>
    <property type="project" value="InterPro"/>
</dbReference>
<organism evidence="5 6">
    <name type="scientific">Eremothecium sinecaudum</name>
    <dbReference type="NCBI Taxonomy" id="45286"/>
    <lineage>
        <taxon>Eukaryota</taxon>
        <taxon>Fungi</taxon>
        <taxon>Dikarya</taxon>
        <taxon>Ascomycota</taxon>
        <taxon>Saccharomycotina</taxon>
        <taxon>Saccharomycetes</taxon>
        <taxon>Saccharomycetales</taxon>
        <taxon>Saccharomycetaceae</taxon>
        <taxon>Eremothecium</taxon>
    </lineage>
</organism>
<dbReference type="InterPro" id="IPR001586">
    <property type="entry name" value="Beta-lactam_class-C_AS"/>
</dbReference>
<keyword evidence="1" id="KW-0378">Hydrolase</keyword>
<dbReference type="GO" id="GO:0017001">
    <property type="term" value="P:antibiotic catabolic process"/>
    <property type="evidence" value="ECO:0007669"/>
    <property type="project" value="InterPro"/>
</dbReference>
<sequence length="447" mass="50885">MPKSKNEAHECGQLPSKTYYQGEPRKSILDPHLSVLEMLERPELNEVTTRSELPRTDFQQLNPGQPLQISISKSWEAIRKTDYSFLANRTNYLSQNNAVGVLSSSDTSEEERDTYLSPSLDGEATRPTTAANISLLDPLPRSGVNYTEDDKETVTVSMANTATPLVMPKLSLCHRVSETKILLLGKPARKFCAGIPKTYQKMFEIGSLSKLTKQEITRRYFAVVIIFDDLSLAIDLLDKLCEKTVHPTVIPICQKGQRHNLSSVLKKYTATNRINLFCHPVTMSNHHEKHRMLKTLYQIYNDSESECDTIESIKNHSRKSKKRIGSVKYWALWTTSVTIGVGIGCCISLLLTSKYILLSPRLVQMNSLRTISMTPTQPPEKPSHNMIHYFYYLCKTTITNLNYTLKHMLMEKFDSSRTWIQTLGVEFSCDNSILELNKMMPLDFITL</sequence>
<keyword evidence="4" id="KW-1133">Transmembrane helix</keyword>
<evidence type="ECO:0000256" key="1">
    <source>
        <dbReference type="ARBA" id="ARBA00022801"/>
    </source>
</evidence>
<keyword evidence="4" id="KW-0812">Transmembrane</keyword>
<keyword evidence="2" id="KW-0046">Antibiotic resistance</keyword>
<feature type="region of interest" description="Disordered" evidence="3">
    <location>
        <begin position="1"/>
        <end position="25"/>
    </location>
</feature>
<dbReference type="GO" id="GO:0046677">
    <property type="term" value="P:response to antibiotic"/>
    <property type="evidence" value="ECO:0007669"/>
    <property type="project" value="UniProtKB-KW"/>
</dbReference>
<evidence type="ECO:0000256" key="4">
    <source>
        <dbReference type="SAM" id="Phobius"/>
    </source>
</evidence>
<evidence type="ECO:0000256" key="3">
    <source>
        <dbReference type="SAM" id="MobiDB-lite"/>
    </source>
</evidence>
<protein>
    <submittedName>
        <fullName evidence="5">HHR236Wp</fullName>
    </submittedName>
</protein>
<dbReference type="STRING" id="45286.A0A0X8HWZ6"/>
<accession>A0A0X8HWZ6</accession>
<dbReference type="AlphaFoldDB" id="A0A0X8HWZ6"/>
<reference evidence="5 6" key="1">
    <citation type="submission" date="2016-01" db="EMBL/GenBank/DDBJ databases">
        <title>Genome sequence of the yeast Holleya sinecauda.</title>
        <authorList>
            <person name="Dietrich F.S."/>
        </authorList>
    </citation>
    <scope>NUCLEOTIDE SEQUENCE [LARGE SCALE GENOMIC DNA]</scope>
    <source>
        <strain evidence="5 6">ATCC 58844</strain>
    </source>
</reference>
<proteinExistence type="predicted"/>
<dbReference type="RefSeq" id="XP_017990001.1">
    <property type="nucleotide sequence ID" value="XM_018134512.1"/>
</dbReference>
<feature type="transmembrane region" description="Helical" evidence="4">
    <location>
        <begin position="330"/>
        <end position="351"/>
    </location>
</feature>
<feature type="compositionally biased region" description="Basic and acidic residues" evidence="3">
    <location>
        <begin position="1"/>
        <end position="10"/>
    </location>
</feature>
<keyword evidence="4" id="KW-0472">Membrane</keyword>
<dbReference type="Proteomes" id="UP000243052">
    <property type="component" value="Chromosome viii"/>
</dbReference>
<dbReference type="PROSITE" id="PS00336">
    <property type="entry name" value="BETA_LACTAMASE_C"/>
    <property type="match status" value="1"/>
</dbReference>